<dbReference type="GO" id="GO:0022008">
    <property type="term" value="P:neurogenesis"/>
    <property type="evidence" value="ECO:0007669"/>
    <property type="project" value="TreeGrafter"/>
</dbReference>
<dbReference type="OrthoDB" id="45365at2759"/>
<keyword evidence="3" id="KW-1185">Reference proteome</keyword>
<dbReference type="PANTHER" id="PTHR45774:SF3">
    <property type="entry name" value="BTB (POZ) DOMAIN-CONTAINING 2B-RELATED"/>
    <property type="match status" value="1"/>
</dbReference>
<dbReference type="Pfam" id="PF00651">
    <property type="entry name" value="BTB"/>
    <property type="match status" value="1"/>
</dbReference>
<dbReference type="EMBL" id="RCHS01003977">
    <property type="protein sequence ID" value="RMX38592.1"/>
    <property type="molecule type" value="Genomic_DNA"/>
</dbReference>
<dbReference type="SMART" id="SM00225">
    <property type="entry name" value="BTB"/>
    <property type="match status" value="1"/>
</dbReference>
<feature type="domain" description="BTB" evidence="1">
    <location>
        <begin position="28"/>
        <end position="100"/>
    </location>
</feature>
<dbReference type="SUPFAM" id="SSF54695">
    <property type="entry name" value="POZ domain"/>
    <property type="match status" value="1"/>
</dbReference>
<dbReference type="Proteomes" id="UP000275408">
    <property type="component" value="Unassembled WGS sequence"/>
</dbReference>
<organism evidence="2 3">
    <name type="scientific">Pocillopora damicornis</name>
    <name type="common">Cauliflower coral</name>
    <name type="synonym">Millepora damicornis</name>
    <dbReference type="NCBI Taxonomy" id="46731"/>
    <lineage>
        <taxon>Eukaryota</taxon>
        <taxon>Metazoa</taxon>
        <taxon>Cnidaria</taxon>
        <taxon>Anthozoa</taxon>
        <taxon>Hexacorallia</taxon>
        <taxon>Scleractinia</taxon>
        <taxon>Astrocoeniina</taxon>
        <taxon>Pocilloporidae</taxon>
        <taxon>Pocillopora</taxon>
    </lineage>
</organism>
<dbReference type="InterPro" id="IPR011333">
    <property type="entry name" value="SKP1/BTB/POZ_sf"/>
</dbReference>
<sequence length="439" mass="50363">MFEWPDLNTLPSSLAERNMRMFNNSLMSDVNFIVRDSESQRKISIPAHKYVLSIGSPVFYKMFYGDLSEKSDSIELVDADSESLLELFRFMYSDETNLTASCVLRVMYLAEKYMVPALLDECAKFLKNEINAENTWEILRQCEFFRDTEKLQERCWSIVDLQTRQCIRSKGFLSNSQGIVEALVKRESLDIEESELLRALLSWAEEQCKLHSLEPRSENIKKFLSAKVLSHISFKFINDSDLINHCLATGVLDLKDSQFSQELANLDFVPAVSVQPNKGSRPRQGIQPLRCRRLFVNEPPRLFAPYESTNNVCFFADQSVCIRGVRIILSGRNLHDDYVVITKLLDSNRTCVSCVQGNYKVEFGGTEGLPGFDILFTEPVLVKKGAKHFITMFSPAELDLPQRIGKRDEVNCAGVNFYFPDSTHRQFPELIFHPLPPLW</sequence>
<comment type="caution">
    <text evidence="2">The sequence shown here is derived from an EMBL/GenBank/DDBJ whole genome shotgun (WGS) entry which is preliminary data.</text>
</comment>
<accession>A0A3M6TB29</accession>
<dbReference type="Gene3D" id="1.25.40.420">
    <property type="match status" value="1"/>
</dbReference>
<evidence type="ECO:0000259" key="1">
    <source>
        <dbReference type="PROSITE" id="PS50097"/>
    </source>
</evidence>
<dbReference type="Gene3D" id="2.60.120.820">
    <property type="entry name" value="PHR domain"/>
    <property type="match status" value="1"/>
</dbReference>
<dbReference type="InterPro" id="IPR000210">
    <property type="entry name" value="BTB/POZ_dom"/>
</dbReference>
<dbReference type="PANTHER" id="PTHR45774">
    <property type="entry name" value="BTB/POZ DOMAIN-CONTAINING"/>
    <property type="match status" value="1"/>
</dbReference>
<evidence type="ECO:0000313" key="2">
    <source>
        <dbReference type="EMBL" id="RMX38592.1"/>
    </source>
</evidence>
<evidence type="ECO:0000313" key="3">
    <source>
        <dbReference type="Proteomes" id="UP000275408"/>
    </source>
</evidence>
<protein>
    <recommendedName>
        <fullName evidence="1">BTB domain-containing protein</fullName>
    </recommendedName>
</protein>
<dbReference type="GO" id="GO:0005829">
    <property type="term" value="C:cytosol"/>
    <property type="evidence" value="ECO:0007669"/>
    <property type="project" value="TreeGrafter"/>
</dbReference>
<proteinExistence type="predicted"/>
<dbReference type="PROSITE" id="PS50097">
    <property type="entry name" value="BTB"/>
    <property type="match status" value="1"/>
</dbReference>
<reference evidence="2 3" key="1">
    <citation type="journal article" date="2018" name="Sci. Rep.">
        <title>Comparative analysis of the Pocillopora damicornis genome highlights role of immune system in coral evolution.</title>
        <authorList>
            <person name="Cunning R."/>
            <person name="Bay R.A."/>
            <person name="Gillette P."/>
            <person name="Baker A.C."/>
            <person name="Traylor-Knowles N."/>
        </authorList>
    </citation>
    <scope>NUCLEOTIDE SEQUENCE [LARGE SCALE GENOMIC DNA]</scope>
    <source>
        <strain evidence="2">RSMAS</strain>
        <tissue evidence="2">Whole animal</tissue>
    </source>
</reference>
<dbReference type="AlphaFoldDB" id="A0A3M6TB29"/>
<name>A0A3M6TB29_POCDA</name>
<gene>
    <name evidence="2" type="ORF">pdam_00008376</name>
</gene>
<dbReference type="Gene3D" id="3.30.710.10">
    <property type="entry name" value="Potassium Channel Kv1.1, Chain A"/>
    <property type="match status" value="1"/>
</dbReference>
<dbReference type="InterPro" id="IPR038648">
    <property type="entry name" value="PHR_sf"/>
</dbReference>